<organism evidence="5">
    <name type="scientific">Staphylothermus marinus</name>
    <dbReference type="NCBI Taxonomy" id="2280"/>
    <lineage>
        <taxon>Archaea</taxon>
        <taxon>Thermoproteota</taxon>
        <taxon>Thermoprotei</taxon>
        <taxon>Desulfurococcales</taxon>
        <taxon>Desulfurococcaceae</taxon>
        <taxon>Staphylothermus</taxon>
    </lineage>
</organism>
<dbReference type="SUPFAM" id="SSF52540">
    <property type="entry name" value="P-loop containing nucleoside triphosphate hydrolases"/>
    <property type="match status" value="1"/>
</dbReference>
<dbReference type="InterPro" id="IPR027417">
    <property type="entry name" value="P-loop_NTPase"/>
</dbReference>
<evidence type="ECO:0000256" key="3">
    <source>
        <dbReference type="ARBA" id="ARBA00022840"/>
    </source>
</evidence>
<dbReference type="PROSITE" id="PS50893">
    <property type="entry name" value="ABC_TRANSPORTER_2"/>
    <property type="match status" value="1"/>
</dbReference>
<keyword evidence="1" id="KW-0813">Transport</keyword>
<keyword evidence="2" id="KW-0547">Nucleotide-binding</keyword>
<dbReference type="PROSITE" id="PS00211">
    <property type="entry name" value="ABC_TRANSPORTER_1"/>
    <property type="match status" value="1"/>
</dbReference>
<dbReference type="InterPro" id="IPR003439">
    <property type="entry name" value="ABC_transporter-like_ATP-bd"/>
</dbReference>
<dbReference type="SMART" id="SM00382">
    <property type="entry name" value="AAA"/>
    <property type="match status" value="1"/>
</dbReference>
<feature type="domain" description="ABC transporter" evidence="4">
    <location>
        <begin position="4"/>
        <end position="238"/>
    </location>
</feature>
<evidence type="ECO:0000256" key="1">
    <source>
        <dbReference type="ARBA" id="ARBA00022448"/>
    </source>
</evidence>
<accession>A0A7C4D8K4</accession>
<dbReference type="InterPro" id="IPR050153">
    <property type="entry name" value="Metal_Ion_Import_ABC"/>
</dbReference>
<dbReference type="AlphaFoldDB" id="A0A7C4D8K4"/>
<evidence type="ECO:0000256" key="2">
    <source>
        <dbReference type="ARBA" id="ARBA00022741"/>
    </source>
</evidence>
<gene>
    <name evidence="5" type="ORF">ENU14_04230</name>
</gene>
<dbReference type="Pfam" id="PF00005">
    <property type="entry name" value="ABC_tran"/>
    <property type="match status" value="1"/>
</dbReference>
<dbReference type="Gene3D" id="3.40.50.300">
    <property type="entry name" value="P-loop containing nucleotide triphosphate hydrolases"/>
    <property type="match status" value="1"/>
</dbReference>
<protein>
    <submittedName>
        <fullName evidence="5">Metal ABC transporter ATP-binding protein</fullName>
    </submittedName>
</protein>
<dbReference type="EMBL" id="DTBJ01000032">
    <property type="protein sequence ID" value="HGM58772.1"/>
    <property type="molecule type" value="Genomic_DNA"/>
</dbReference>
<sequence>MLRLVIENLSVAYGDEIVLSDLNFEFNGYGIIQVIGPNGAGKTTLLKTIAGLIKPIKGRVILESSNSSGRRVSIGYVPQDTSNIPMHYPVTVYDYVASSFSIKKRWPRLKLNSLEKEIVENALSRVELNPREWFKSLSELSGGEKQRVLIARCLVLNPSVILLDEPFSNVDRDGRFKLAKLVSELSKEKLFIIANHDPYLLIDKTDSILMINRKEYFYGKPRDVLVRDKIVKIYGPGVVEKEFADVFILDSCGRF</sequence>
<dbReference type="InterPro" id="IPR017871">
    <property type="entry name" value="ABC_transporter-like_CS"/>
</dbReference>
<dbReference type="GO" id="GO:0005524">
    <property type="term" value="F:ATP binding"/>
    <property type="evidence" value="ECO:0007669"/>
    <property type="project" value="UniProtKB-KW"/>
</dbReference>
<dbReference type="PANTHER" id="PTHR42734">
    <property type="entry name" value="METAL TRANSPORT SYSTEM ATP-BINDING PROTEIN TM_0124-RELATED"/>
    <property type="match status" value="1"/>
</dbReference>
<keyword evidence="3 5" id="KW-0067">ATP-binding</keyword>
<dbReference type="InterPro" id="IPR003593">
    <property type="entry name" value="AAA+_ATPase"/>
</dbReference>
<comment type="caution">
    <text evidence="5">The sequence shown here is derived from an EMBL/GenBank/DDBJ whole genome shotgun (WGS) entry which is preliminary data.</text>
</comment>
<proteinExistence type="predicted"/>
<name>A0A7C4D8K4_STAMA</name>
<evidence type="ECO:0000313" key="5">
    <source>
        <dbReference type="EMBL" id="HGM58772.1"/>
    </source>
</evidence>
<dbReference type="GO" id="GO:0016887">
    <property type="term" value="F:ATP hydrolysis activity"/>
    <property type="evidence" value="ECO:0007669"/>
    <property type="project" value="InterPro"/>
</dbReference>
<evidence type="ECO:0000259" key="4">
    <source>
        <dbReference type="PROSITE" id="PS50893"/>
    </source>
</evidence>
<reference evidence="5" key="1">
    <citation type="journal article" date="2020" name="mSystems">
        <title>Genome- and Community-Level Interaction Insights into Carbon Utilization and Element Cycling Functions of Hydrothermarchaeota in Hydrothermal Sediment.</title>
        <authorList>
            <person name="Zhou Z."/>
            <person name="Liu Y."/>
            <person name="Xu W."/>
            <person name="Pan J."/>
            <person name="Luo Z.H."/>
            <person name="Li M."/>
        </authorList>
    </citation>
    <scope>NUCLEOTIDE SEQUENCE [LARGE SCALE GENOMIC DNA]</scope>
    <source>
        <strain evidence="5">SpSt-642</strain>
    </source>
</reference>